<evidence type="ECO:0000256" key="1">
    <source>
        <dbReference type="ARBA" id="ARBA00004418"/>
    </source>
</evidence>
<comment type="subcellular location">
    <subcellularLocation>
        <location evidence="1">Periplasm</location>
    </subcellularLocation>
</comment>
<proteinExistence type="inferred from homology"/>
<protein>
    <recommendedName>
        <fullName evidence="6">Probable sugar-binding periplasmic protein</fullName>
    </recommendedName>
</protein>
<sequence length="417" mass="44681">MRKQMRAALLALLGTSLFSSMALAGAEVEVLHFWTSGGEAKALKVLKDDLATRNVLWKDAPVAGGGGGNAKTVMLTRLNAGNAPTAMLMLGQDIVDWSRARMLGDMNSTARAGNWDAVLPDAVKAFTKVDGIYVSVPTNIHRVNMVWANKAAFDKINAPIPQTWEAFNALAEKFKAAGILPLAHGGQPWQDLTLFDSVALGVGGPDYYRKAFVERDQAALKSPVMAQIFTQLRALRGMVDPNFPGRDWNLASAMVMRGEAAMQIMGDWAKGEFTAAGKLPDQDYLCFPTPGSQGSFSYLVNSFSMFRQTNPDRAAGQVAFAEAIMAPANQEAFNLAKGSIPARTDVSGEKFDRCAQQTMADFKAANSQNRAVPTVAYGHAASADATASLTDIVTKFFNSQQSADEAARAAVKALLDS</sequence>
<dbReference type="GO" id="GO:0042597">
    <property type="term" value="C:periplasmic space"/>
    <property type="evidence" value="ECO:0007669"/>
    <property type="project" value="UniProtKB-SubCell"/>
</dbReference>
<organism evidence="8 9">
    <name type="scientific">Elstera cyanobacteriorum</name>
    <dbReference type="NCBI Taxonomy" id="2022747"/>
    <lineage>
        <taxon>Bacteria</taxon>
        <taxon>Pseudomonadati</taxon>
        <taxon>Pseudomonadota</taxon>
        <taxon>Alphaproteobacteria</taxon>
        <taxon>Rhodospirillales</taxon>
        <taxon>Rhodospirillaceae</taxon>
        <taxon>Elstera</taxon>
    </lineage>
</organism>
<dbReference type="PANTHER" id="PTHR43649:SF28">
    <property type="entry name" value="BINDING PROTEIN COMPONENT OF ABC SUGAR TRANSPORTER-RELATED"/>
    <property type="match status" value="1"/>
</dbReference>
<evidence type="ECO:0000256" key="5">
    <source>
        <dbReference type="ARBA" id="ARBA00049629"/>
    </source>
</evidence>
<comment type="function">
    <text evidence="5">Part of a binding-protein-dependent transport system for a sugar.</text>
</comment>
<feature type="signal peptide" evidence="7">
    <location>
        <begin position="1"/>
        <end position="24"/>
    </location>
</feature>
<reference evidence="8 9" key="1">
    <citation type="submission" date="2017-07" db="EMBL/GenBank/DDBJ databases">
        <title>Elstera cyanobacteriorum sp. nov., a novel bacterium isolated from cyanobacterial aggregates in a eutrophic lake.</title>
        <authorList>
            <person name="Cai H."/>
        </authorList>
    </citation>
    <scope>NUCLEOTIDE SEQUENCE [LARGE SCALE GENOMIC DNA]</scope>
    <source>
        <strain evidence="8 9">TH019</strain>
    </source>
</reference>
<evidence type="ECO:0000256" key="4">
    <source>
        <dbReference type="ARBA" id="ARBA00022729"/>
    </source>
</evidence>
<evidence type="ECO:0000313" key="8">
    <source>
        <dbReference type="EMBL" id="OYQ22465.1"/>
    </source>
</evidence>
<feature type="chain" id="PRO_5013373190" description="Probable sugar-binding periplasmic protein" evidence="7">
    <location>
        <begin position="25"/>
        <end position="417"/>
    </location>
</feature>
<dbReference type="Gene3D" id="3.40.190.10">
    <property type="entry name" value="Periplasmic binding protein-like II"/>
    <property type="match status" value="2"/>
</dbReference>
<dbReference type="AlphaFoldDB" id="A0A255Y1E9"/>
<dbReference type="SUPFAM" id="SSF53850">
    <property type="entry name" value="Periplasmic binding protein-like II"/>
    <property type="match status" value="1"/>
</dbReference>
<evidence type="ECO:0000256" key="7">
    <source>
        <dbReference type="SAM" id="SignalP"/>
    </source>
</evidence>
<evidence type="ECO:0000256" key="6">
    <source>
        <dbReference type="ARBA" id="ARBA00049753"/>
    </source>
</evidence>
<keyword evidence="3" id="KW-0813">Transport</keyword>
<name>A0A255Y1E9_9PROT</name>
<keyword evidence="9" id="KW-1185">Reference proteome</keyword>
<gene>
    <name evidence="8" type="ORF">CHR90_00270</name>
</gene>
<keyword evidence="4 7" id="KW-0732">Signal</keyword>
<dbReference type="RefSeq" id="WP_094406548.1">
    <property type="nucleotide sequence ID" value="NZ_BMJZ01000015.1"/>
</dbReference>
<dbReference type="OrthoDB" id="9798191at2"/>
<comment type="caution">
    <text evidence="8">The sequence shown here is derived from an EMBL/GenBank/DDBJ whole genome shotgun (WGS) entry which is preliminary data.</text>
</comment>
<evidence type="ECO:0000256" key="2">
    <source>
        <dbReference type="ARBA" id="ARBA00008520"/>
    </source>
</evidence>
<dbReference type="PANTHER" id="PTHR43649">
    <property type="entry name" value="ARABINOSE-BINDING PROTEIN-RELATED"/>
    <property type="match status" value="1"/>
</dbReference>
<dbReference type="Pfam" id="PF01547">
    <property type="entry name" value="SBP_bac_1"/>
    <property type="match status" value="1"/>
</dbReference>
<comment type="similarity">
    <text evidence="2">Belongs to the bacterial solute-binding protein 1 family.</text>
</comment>
<dbReference type="InterPro" id="IPR006059">
    <property type="entry name" value="SBP"/>
</dbReference>
<dbReference type="EMBL" id="NOXS01000010">
    <property type="protein sequence ID" value="OYQ22465.1"/>
    <property type="molecule type" value="Genomic_DNA"/>
</dbReference>
<dbReference type="InterPro" id="IPR050490">
    <property type="entry name" value="Bact_solute-bd_prot1"/>
</dbReference>
<evidence type="ECO:0000313" key="9">
    <source>
        <dbReference type="Proteomes" id="UP000216361"/>
    </source>
</evidence>
<evidence type="ECO:0000256" key="3">
    <source>
        <dbReference type="ARBA" id="ARBA00022448"/>
    </source>
</evidence>
<dbReference type="Proteomes" id="UP000216361">
    <property type="component" value="Unassembled WGS sequence"/>
</dbReference>
<accession>A0A255Y1E9</accession>